<sequence length="235" mass="26715">MPGKHVRFATLPTLHTTSTVTPPSPSRLSHSSHYYGSPHSPSYHDHRHHSESRHGSTSPRSPYSYSSRGPQLHKYLVYSHSHPGVRFDVRLPPSTMTISSSSTYIPQRTLSEPAISPPVASLTLSIPHLSPHWRIFVTPSNGVFITLRDVFDAVYYTLRTRITESEYRSIRSPDDLKRVNRAYVDRYRKVGERDRYVGEAEKQGGVRRVDFLAGHTRFEGISVMSDGRTYVLHMS</sequence>
<gene>
    <name evidence="3" type="ORF">D9758_014035</name>
</gene>
<dbReference type="AlphaFoldDB" id="A0A8H5CXM5"/>
<dbReference type="InterPro" id="IPR046522">
    <property type="entry name" value="DUF6699"/>
</dbReference>
<dbReference type="EMBL" id="JAACJM010000078">
    <property type="protein sequence ID" value="KAF5349847.1"/>
    <property type="molecule type" value="Genomic_DNA"/>
</dbReference>
<evidence type="ECO:0000313" key="3">
    <source>
        <dbReference type="EMBL" id="KAF5349847.1"/>
    </source>
</evidence>
<comment type="caution">
    <text evidence="3">The sequence shown here is derived from an EMBL/GenBank/DDBJ whole genome shotgun (WGS) entry which is preliminary data.</text>
</comment>
<keyword evidence="4" id="KW-1185">Reference proteome</keyword>
<protein>
    <recommendedName>
        <fullName evidence="2">DUF6699 domain-containing protein</fullName>
    </recommendedName>
</protein>
<feature type="compositionally biased region" description="Low complexity" evidence="1">
    <location>
        <begin position="58"/>
        <end position="67"/>
    </location>
</feature>
<feature type="domain" description="DUF6699" evidence="2">
    <location>
        <begin position="86"/>
        <end position="225"/>
    </location>
</feature>
<proteinExistence type="predicted"/>
<evidence type="ECO:0000313" key="4">
    <source>
        <dbReference type="Proteomes" id="UP000559256"/>
    </source>
</evidence>
<evidence type="ECO:0000259" key="2">
    <source>
        <dbReference type="Pfam" id="PF20415"/>
    </source>
</evidence>
<accession>A0A8H5CXM5</accession>
<dbReference type="Proteomes" id="UP000559256">
    <property type="component" value="Unassembled WGS sequence"/>
</dbReference>
<name>A0A8H5CXM5_9AGAR</name>
<organism evidence="3 4">
    <name type="scientific">Tetrapyrgos nigripes</name>
    <dbReference type="NCBI Taxonomy" id="182062"/>
    <lineage>
        <taxon>Eukaryota</taxon>
        <taxon>Fungi</taxon>
        <taxon>Dikarya</taxon>
        <taxon>Basidiomycota</taxon>
        <taxon>Agaricomycotina</taxon>
        <taxon>Agaricomycetes</taxon>
        <taxon>Agaricomycetidae</taxon>
        <taxon>Agaricales</taxon>
        <taxon>Marasmiineae</taxon>
        <taxon>Marasmiaceae</taxon>
        <taxon>Tetrapyrgos</taxon>
    </lineage>
</organism>
<dbReference type="OrthoDB" id="2783256at2759"/>
<feature type="region of interest" description="Disordered" evidence="1">
    <location>
        <begin position="1"/>
        <end position="67"/>
    </location>
</feature>
<feature type="compositionally biased region" description="Low complexity" evidence="1">
    <location>
        <begin position="10"/>
        <end position="41"/>
    </location>
</feature>
<reference evidence="3 4" key="1">
    <citation type="journal article" date="2020" name="ISME J.">
        <title>Uncovering the hidden diversity of litter-decomposition mechanisms in mushroom-forming fungi.</title>
        <authorList>
            <person name="Floudas D."/>
            <person name="Bentzer J."/>
            <person name="Ahren D."/>
            <person name="Johansson T."/>
            <person name="Persson P."/>
            <person name="Tunlid A."/>
        </authorList>
    </citation>
    <scope>NUCLEOTIDE SEQUENCE [LARGE SCALE GENOMIC DNA]</scope>
    <source>
        <strain evidence="3 4">CBS 291.85</strain>
    </source>
</reference>
<dbReference type="Pfam" id="PF20415">
    <property type="entry name" value="DUF6699"/>
    <property type="match status" value="1"/>
</dbReference>
<evidence type="ECO:0000256" key="1">
    <source>
        <dbReference type="SAM" id="MobiDB-lite"/>
    </source>
</evidence>